<evidence type="ECO:0000313" key="5">
    <source>
        <dbReference type="RefSeq" id="XP_030641432.1"/>
    </source>
</evidence>
<dbReference type="GeneID" id="115821781"/>
<protein>
    <submittedName>
        <fullName evidence="5">Uncharacterized protein LOC115821781</fullName>
    </submittedName>
</protein>
<name>A0A6J2WC10_CHACN</name>
<feature type="transmembrane region" description="Helical" evidence="3">
    <location>
        <begin position="272"/>
        <end position="293"/>
    </location>
</feature>
<dbReference type="PANTHER" id="PTHR23159:SF31">
    <property type="entry name" value="CENTROSOME-ASSOCIATED PROTEIN CEP250 ISOFORM X1"/>
    <property type="match status" value="1"/>
</dbReference>
<evidence type="ECO:0000256" key="2">
    <source>
        <dbReference type="SAM" id="MobiDB-lite"/>
    </source>
</evidence>
<dbReference type="Gene3D" id="1.20.1170.10">
    <property type="match status" value="2"/>
</dbReference>
<feature type="coiled-coil region" evidence="1">
    <location>
        <begin position="116"/>
        <end position="210"/>
    </location>
</feature>
<dbReference type="RefSeq" id="XP_030641432.1">
    <property type="nucleotide sequence ID" value="XM_030785572.1"/>
</dbReference>
<dbReference type="InParanoid" id="A0A6J2WC10"/>
<keyword evidence="3" id="KW-0472">Membrane</keyword>
<organism evidence="4 5">
    <name type="scientific">Chanos chanos</name>
    <name type="common">Milkfish</name>
    <name type="synonym">Mugil chanos</name>
    <dbReference type="NCBI Taxonomy" id="29144"/>
    <lineage>
        <taxon>Eukaryota</taxon>
        <taxon>Metazoa</taxon>
        <taxon>Chordata</taxon>
        <taxon>Craniata</taxon>
        <taxon>Vertebrata</taxon>
        <taxon>Euteleostomi</taxon>
        <taxon>Actinopterygii</taxon>
        <taxon>Neopterygii</taxon>
        <taxon>Teleostei</taxon>
        <taxon>Ostariophysi</taxon>
        <taxon>Gonorynchiformes</taxon>
        <taxon>Chanidae</taxon>
        <taxon>Chanos</taxon>
    </lineage>
</organism>
<dbReference type="SUPFAM" id="SSF58100">
    <property type="entry name" value="Bacterial hemolysins"/>
    <property type="match status" value="2"/>
</dbReference>
<gene>
    <name evidence="5" type="primary">LOC115821781</name>
</gene>
<evidence type="ECO:0000256" key="3">
    <source>
        <dbReference type="SAM" id="Phobius"/>
    </source>
</evidence>
<evidence type="ECO:0000313" key="4">
    <source>
        <dbReference type="Proteomes" id="UP000504632"/>
    </source>
</evidence>
<evidence type="ECO:0000256" key="1">
    <source>
        <dbReference type="SAM" id="Coils"/>
    </source>
</evidence>
<sequence length="704" mass="79683">MTFVGEDLTEHLKSFKCIFLESITGAEEVWTKFGDSCMTIQRVFRDQAKDAYKFLRMKPSSLSEQEWEKQYNSVRAEILIKTIIPHFRDSVFSSNSLHDTLLSINSDHLFHDYPVCSSIREHMNQAKQKMENSEQTVREILSHLNGDIKKLADQQKTLDKQLMDKELELDNLQTQQASNKQSLDSYKDSLALANARLQSTQATLRRQQDREDTAKTVTYIGAGVTLIPFVGWIAGPAMMVAGAVEICEAEKAIKDARQEVERFQSHFCEKKCSFLGLFFFFFFTPFLTEVVLSGSAWSPEFIQELLPAAERTALLYHVSYLCLAGFPNLERLLRSRALETQLLFGSSEALLFKCVGTSENLVKSLFPMLKAAVEKNKPSLAVKYLEKAKAWITKIITEVEQIKERYDSLNKDVATTTSDVITEKTETDRKIKSRNQEANEAETIVEKHKKDLQQVTAELADKEKEINDKNSELEELVRAISKRSTGLGILSAMVPFLGAIISSIVQAAKNPGDKARIQALQNKINLLVSEKTALKQREYTLQNEVFSWQMKEAKAKMELGSIPSPEHLNEVQICLSRIQQILVQLQKFWVKIGVMLDYLRDKTFVGEDMIDDLDILKDVFLESITTAAKVWTKFGAACAKANGVFSVQAKDAYRFLEINPSSLPKEEWEKQYDAVKEKLKLIHPSPPAIEGTGTEEPPASAITQ</sequence>
<keyword evidence="3" id="KW-0812">Transmembrane</keyword>
<feature type="coiled-coil region" evidence="1">
    <location>
        <begin position="392"/>
        <end position="483"/>
    </location>
</feature>
<dbReference type="PANTHER" id="PTHR23159">
    <property type="entry name" value="CENTROSOMAL PROTEIN 2"/>
    <property type="match status" value="1"/>
</dbReference>
<keyword evidence="3" id="KW-1133">Transmembrane helix</keyword>
<dbReference type="Proteomes" id="UP000504632">
    <property type="component" value="Chromosome 9"/>
</dbReference>
<dbReference type="OrthoDB" id="8924271at2759"/>
<dbReference type="AlphaFoldDB" id="A0A6J2WC10"/>
<reference evidence="5" key="1">
    <citation type="submission" date="2025-08" db="UniProtKB">
        <authorList>
            <consortium name="RefSeq"/>
        </authorList>
    </citation>
    <scope>IDENTIFICATION</scope>
</reference>
<keyword evidence="4" id="KW-1185">Reference proteome</keyword>
<feature type="region of interest" description="Disordered" evidence="2">
    <location>
        <begin position="683"/>
        <end position="704"/>
    </location>
</feature>
<accession>A0A6J2WC10</accession>
<proteinExistence type="predicted"/>
<keyword evidence="1" id="KW-0175">Coiled coil</keyword>